<dbReference type="InterPro" id="IPR050131">
    <property type="entry name" value="Peptidase_S8_subtilisin-like"/>
</dbReference>
<dbReference type="PROSITE" id="PS00138">
    <property type="entry name" value="SUBTILASE_SER"/>
    <property type="match status" value="1"/>
</dbReference>
<evidence type="ECO:0000256" key="5">
    <source>
        <dbReference type="PROSITE-ProRule" id="PRU01240"/>
    </source>
</evidence>
<dbReference type="Gene3D" id="3.40.50.200">
    <property type="entry name" value="Peptidase S8/S53 domain"/>
    <property type="match status" value="1"/>
</dbReference>
<dbReference type="KEGG" id="msx:AU14_15585"/>
<dbReference type="PANTHER" id="PTHR43806">
    <property type="entry name" value="PEPTIDASE S8"/>
    <property type="match status" value="1"/>
</dbReference>
<sequence length="460" mass="48974">MGIFRVGKRQQGMKTNRFFSHHTLACLLGLGLTVPTPAFSADGLTGPALNRLNQQVERAVSRQIERQLDKASERLPESALPAAPATPPELPARLAIQSDTGLELFADVEVEDGWRAVERQWLVTVNASDTHHFNQPGITVIDQTPMAGLGLTVLRFRVSPGLDSRDQLQELLPKALAQRVDRNHIYRPETDASNHQGPSTTDEPPSCPVPVSIGMVDTAVETDHPAFAGTTVVQRDFLQDLHLADSYHAPTDHGTAVASRLAGKTSANAATRLPSATLFSASVFYGQPASVSGATLLHLVEGLAWLESNDVTLINVSMAGPDNRVLATVIKRLIDRGTPVVAAVGNEGPAAPVLYPAGYPEVIGVTAVNQHRKIYRWANRGEQVDFAAPGVDVAVALTDGQYGSQSGTSLAAPVVSAQLACALASTSLENALAQLTRRADDLGDQGRDPVFGYGLLPDTH</sequence>
<evidence type="ECO:0000256" key="3">
    <source>
        <dbReference type="ARBA" id="ARBA00022801"/>
    </source>
</evidence>
<evidence type="ECO:0000259" key="8">
    <source>
        <dbReference type="Pfam" id="PF00082"/>
    </source>
</evidence>
<evidence type="ECO:0000256" key="6">
    <source>
        <dbReference type="SAM" id="MobiDB-lite"/>
    </source>
</evidence>
<feature type="chain" id="PRO_5004875415" evidence="7">
    <location>
        <begin position="41"/>
        <end position="460"/>
    </location>
</feature>
<dbReference type="InterPro" id="IPR000209">
    <property type="entry name" value="Peptidase_S8/S53_dom"/>
</dbReference>
<feature type="active site" description="Charge relay system" evidence="5">
    <location>
        <position position="253"/>
    </location>
</feature>
<feature type="active site" description="Charge relay system" evidence="5">
    <location>
        <position position="409"/>
    </location>
</feature>
<comment type="similarity">
    <text evidence="1 5">Belongs to the peptidase S8 family.</text>
</comment>
<evidence type="ECO:0000313" key="10">
    <source>
        <dbReference type="Proteomes" id="UP000061489"/>
    </source>
</evidence>
<keyword evidence="2 5" id="KW-0645">Protease</keyword>
<accession>W5YJV1</accession>
<evidence type="ECO:0000256" key="4">
    <source>
        <dbReference type="ARBA" id="ARBA00022825"/>
    </source>
</evidence>
<dbReference type="CDD" id="cd05561">
    <property type="entry name" value="Peptidases_S8_4"/>
    <property type="match status" value="1"/>
</dbReference>
<dbReference type="GO" id="GO:0004252">
    <property type="term" value="F:serine-type endopeptidase activity"/>
    <property type="evidence" value="ECO:0007669"/>
    <property type="project" value="UniProtKB-UniRule"/>
</dbReference>
<dbReference type="InterPro" id="IPR023828">
    <property type="entry name" value="Peptidase_S8_Ser-AS"/>
</dbReference>
<evidence type="ECO:0000313" key="9">
    <source>
        <dbReference type="EMBL" id="AHI29482.1"/>
    </source>
</evidence>
<feature type="compositionally biased region" description="Polar residues" evidence="6">
    <location>
        <begin position="193"/>
        <end position="203"/>
    </location>
</feature>
<feature type="region of interest" description="Disordered" evidence="6">
    <location>
        <begin position="188"/>
        <end position="207"/>
    </location>
</feature>
<feature type="signal peptide" evidence="7">
    <location>
        <begin position="1"/>
        <end position="40"/>
    </location>
</feature>
<dbReference type="HOGENOM" id="CLU_011263_21_1_6"/>
<protein>
    <submittedName>
        <fullName evidence="9">Peptidase S8</fullName>
    </submittedName>
</protein>
<reference evidence="9 10" key="1">
    <citation type="journal article" date="2014" name="Genome Announc.">
        <title>Draft Genome Sequences of Marinobacter similis A3d10T and Marinobacter salarius R9SW1T.</title>
        <authorList>
            <person name="Ivanova E.P."/>
            <person name="Ng H.J."/>
            <person name="Webb H.K."/>
            <person name="Feng G."/>
            <person name="Oshima K."/>
            <person name="Hattori M."/>
            <person name="Ohkuma M."/>
            <person name="Sergeev A.F."/>
            <person name="Mikhailov V.V."/>
            <person name="Crawford R.J."/>
            <person name="Sawabe T."/>
        </authorList>
    </citation>
    <scope>NUCLEOTIDE SEQUENCE [LARGE SCALE GENOMIC DNA]</scope>
    <source>
        <strain evidence="9 10">A3d10</strain>
    </source>
</reference>
<feature type="domain" description="Peptidase S8/S53" evidence="8">
    <location>
        <begin position="211"/>
        <end position="454"/>
    </location>
</feature>
<proteinExistence type="inferred from homology"/>
<dbReference type="EMBL" id="CP007151">
    <property type="protein sequence ID" value="AHI29482.1"/>
    <property type="molecule type" value="Genomic_DNA"/>
</dbReference>
<organism evidence="9 10">
    <name type="scientific">Marinobacter similis</name>
    <dbReference type="NCBI Taxonomy" id="1420916"/>
    <lineage>
        <taxon>Bacteria</taxon>
        <taxon>Pseudomonadati</taxon>
        <taxon>Pseudomonadota</taxon>
        <taxon>Gammaproteobacteria</taxon>
        <taxon>Pseudomonadales</taxon>
        <taxon>Marinobacteraceae</taxon>
        <taxon>Marinobacter</taxon>
    </lineage>
</organism>
<dbReference type="SUPFAM" id="SSF52743">
    <property type="entry name" value="Subtilisin-like"/>
    <property type="match status" value="1"/>
</dbReference>
<dbReference type="InterPro" id="IPR036852">
    <property type="entry name" value="Peptidase_S8/S53_dom_sf"/>
</dbReference>
<gene>
    <name evidence="9" type="ORF">AU14_15585</name>
</gene>
<keyword evidence="10" id="KW-1185">Reference proteome</keyword>
<dbReference type="PROSITE" id="PS51892">
    <property type="entry name" value="SUBTILASE"/>
    <property type="match status" value="1"/>
</dbReference>
<dbReference type="InterPro" id="IPR015500">
    <property type="entry name" value="Peptidase_S8_subtilisin-rel"/>
</dbReference>
<name>W5YJV1_9GAMM</name>
<dbReference type="AlphaFoldDB" id="W5YJV1"/>
<evidence type="ECO:0000256" key="7">
    <source>
        <dbReference type="SAM" id="SignalP"/>
    </source>
</evidence>
<keyword evidence="4 5" id="KW-0720">Serine protease</keyword>
<dbReference type="PANTHER" id="PTHR43806:SF11">
    <property type="entry name" value="CEREVISIN-RELATED"/>
    <property type="match status" value="1"/>
</dbReference>
<dbReference type="STRING" id="1420916.AU14_15585"/>
<dbReference type="Pfam" id="PF00082">
    <property type="entry name" value="Peptidase_S8"/>
    <property type="match status" value="1"/>
</dbReference>
<dbReference type="Proteomes" id="UP000061489">
    <property type="component" value="Chromosome"/>
</dbReference>
<keyword evidence="7" id="KW-0732">Signal</keyword>
<evidence type="ECO:0000256" key="2">
    <source>
        <dbReference type="ARBA" id="ARBA00022670"/>
    </source>
</evidence>
<dbReference type="PRINTS" id="PR00723">
    <property type="entry name" value="SUBTILISIN"/>
</dbReference>
<keyword evidence="3 5" id="KW-0378">Hydrolase</keyword>
<evidence type="ECO:0000256" key="1">
    <source>
        <dbReference type="ARBA" id="ARBA00011073"/>
    </source>
</evidence>
<dbReference type="GO" id="GO:0006508">
    <property type="term" value="P:proteolysis"/>
    <property type="evidence" value="ECO:0007669"/>
    <property type="project" value="UniProtKB-KW"/>
</dbReference>
<feature type="active site" description="Charge relay system" evidence="5">
    <location>
        <position position="217"/>
    </location>
</feature>